<protein>
    <submittedName>
        <fullName evidence="2">Uncharacterized protein</fullName>
    </submittedName>
</protein>
<gene>
    <name evidence="2" type="ORF">QBC32DRAFT_352185</name>
</gene>
<evidence type="ECO:0000313" key="2">
    <source>
        <dbReference type="EMBL" id="KAK3948208.1"/>
    </source>
</evidence>
<feature type="compositionally biased region" description="Basic and acidic residues" evidence="1">
    <location>
        <begin position="128"/>
        <end position="138"/>
    </location>
</feature>
<keyword evidence="3" id="KW-1185">Reference proteome</keyword>
<name>A0AAN6NNQ6_9PEZI</name>
<evidence type="ECO:0000256" key="1">
    <source>
        <dbReference type="SAM" id="MobiDB-lite"/>
    </source>
</evidence>
<sequence>MEGVDLLILGAGWTATFLIPLLQQHHSDTLTFAATTTNGRQVCGVDTIPFRFDPESKDPGPIANLPRARYVLITFPLTGEGQSSWLTETYEATHARGEGQNKYRFIQLGSTGVWQVEGRGKRHGSNKSAEEKQAEREAQAQAEAEAAATQQKKPFAYTDRHSPYLTTDPRAQAEDELRRSSIVDGMVLSLSGLWGGQRDPRNWVGRVAYSKEALRHKTSLHMIHGFDIARAVVRILESCEDDNEGEKKWEENGKGQRWMLTDGFVYDWWSLLLGWATEGKEDGEPSEQAKWVMELMEEQGVQALPRSMELMGRAYDSREFWRTWGLVPVKARIGVNAP</sequence>
<reference evidence="2" key="2">
    <citation type="submission" date="2023-06" db="EMBL/GenBank/DDBJ databases">
        <authorList>
            <consortium name="Lawrence Berkeley National Laboratory"/>
            <person name="Mondo S.J."/>
            <person name="Hensen N."/>
            <person name="Bonometti L."/>
            <person name="Westerberg I."/>
            <person name="Brannstrom I.O."/>
            <person name="Guillou S."/>
            <person name="Cros-Aarteil S."/>
            <person name="Calhoun S."/>
            <person name="Haridas S."/>
            <person name="Kuo A."/>
            <person name="Pangilinan J."/>
            <person name="Riley R."/>
            <person name="Labutti K."/>
            <person name="Andreopoulos B."/>
            <person name="Lipzen A."/>
            <person name="Chen C."/>
            <person name="Yanf M."/>
            <person name="Daum C."/>
            <person name="Ng V."/>
            <person name="Clum A."/>
            <person name="Steindorff A."/>
            <person name="Ohm R."/>
            <person name="Martin F."/>
            <person name="Silar P."/>
            <person name="Natvig D."/>
            <person name="Lalanne C."/>
            <person name="Gautier V."/>
            <person name="Ament-Velasquez S.L."/>
            <person name="Kruys A."/>
            <person name="Hutchinson M.I."/>
            <person name="Powell A.J."/>
            <person name="Barry K."/>
            <person name="Miller A.N."/>
            <person name="Grigoriev I.V."/>
            <person name="Debuchy R."/>
            <person name="Gladieux P."/>
            <person name="Thoren M.H."/>
            <person name="Johannesson H."/>
        </authorList>
    </citation>
    <scope>NUCLEOTIDE SEQUENCE</scope>
    <source>
        <strain evidence="2">CBS 626.80</strain>
    </source>
</reference>
<evidence type="ECO:0000313" key="3">
    <source>
        <dbReference type="Proteomes" id="UP001303222"/>
    </source>
</evidence>
<feature type="compositionally biased region" description="Low complexity" evidence="1">
    <location>
        <begin position="139"/>
        <end position="153"/>
    </location>
</feature>
<dbReference type="PANTHER" id="PTHR40129">
    <property type="entry name" value="KETOPANTOATE REDUCTASE N-TERMINAL DOMAIN-CONTAINING PROTEIN"/>
    <property type="match status" value="1"/>
</dbReference>
<reference evidence="2" key="1">
    <citation type="journal article" date="2023" name="Mol. Phylogenet. Evol.">
        <title>Genome-scale phylogeny and comparative genomics of the fungal order Sordariales.</title>
        <authorList>
            <person name="Hensen N."/>
            <person name="Bonometti L."/>
            <person name="Westerberg I."/>
            <person name="Brannstrom I.O."/>
            <person name="Guillou S."/>
            <person name="Cros-Aarteil S."/>
            <person name="Calhoun S."/>
            <person name="Haridas S."/>
            <person name="Kuo A."/>
            <person name="Mondo S."/>
            <person name="Pangilinan J."/>
            <person name="Riley R."/>
            <person name="LaButti K."/>
            <person name="Andreopoulos B."/>
            <person name="Lipzen A."/>
            <person name="Chen C."/>
            <person name="Yan M."/>
            <person name="Daum C."/>
            <person name="Ng V."/>
            <person name="Clum A."/>
            <person name="Steindorff A."/>
            <person name="Ohm R.A."/>
            <person name="Martin F."/>
            <person name="Silar P."/>
            <person name="Natvig D.O."/>
            <person name="Lalanne C."/>
            <person name="Gautier V."/>
            <person name="Ament-Velasquez S.L."/>
            <person name="Kruys A."/>
            <person name="Hutchinson M.I."/>
            <person name="Powell A.J."/>
            <person name="Barry K."/>
            <person name="Miller A.N."/>
            <person name="Grigoriev I.V."/>
            <person name="Debuchy R."/>
            <person name="Gladieux P."/>
            <person name="Hiltunen Thoren M."/>
            <person name="Johannesson H."/>
        </authorList>
    </citation>
    <scope>NUCLEOTIDE SEQUENCE</scope>
    <source>
        <strain evidence="2">CBS 626.80</strain>
    </source>
</reference>
<dbReference type="AlphaFoldDB" id="A0AAN6NNQ6"/>
<accession>A0AAN6NNQ6</accession>
<feature type="region of interest" description="Disordered" evidence="1">
    <location>
        <begin position="116"/>
        <end position="176"/>
    </location>
</feature>
<dbReference type="EMBL" id="MU859278">
    <property type="protein sequence ID" value="KAK3948208.1"/>
    <property type="molecule type" value="Genomic_DNA"/>
</dbReference>
<dbReference type="Gene3D" id="3.40.50.720">
    <property type="entry name" value="NAD(P)-binding Rossmann-like Domain"/>
    <property type="match status" value="1"/>
</dbReference>
<organism evidence="2 3">
    <name type="scientific">Pseudoneurospora amorphoporcata</name>
    <dbReference type="NCBI Taxonomy" id="241081"/>
    <lineage>
        <taxon>Eukaryota</taxon>
        <taxon>Fungi</taxon>
        <taxon>Dikarya</taxon>
        <taxon>Ascomycota</taxon>
        <taxon>Pezizomycotina</taxon>
        <taxon>Sordariomycetes</taxon>
        <taxon>Sordariomycetidae</taxon>
        <taxon>Sordariales</taxon>
        <taxon>Sordariaceae</taxon>
        <taxon>Pseudoneurospora</taxon>
    </lineage>
</organism>
<proteinExistence type="predicted"/>
<dbReference type="Proteomes" id="UP001303222">
    <property type="component" value="Unassembled WGS sequence"/>
</dbReference>
<comment type="caution">
    <text evidence="2">The sequence shown here is derived from an EMBL/GenBank/DDBJ whole genome shotgun (WGS) entry which is preliminary data.</text>
</comment>
<dbReference type="PANTHER" id="PTHR40129:SF2">
    <property type="entry name" value="KETOPANTOATE REDUCTASE N-TERMINAL DOMAIN-CONTAINING PROTEIN"/>
    <property type="match status" value="1"/>
</dbReference>